<dbReference type="EMBL" id="JACHXF010000012">
    <property type="protein sequence ID" value="MBB3097718.1"/>
    <property type="molecule type" value="Genomic_DNA"/>
</dbReference>
<evidence type="ECO:0000313" key="3">
    <source>
        <dbReference type="Proteomes" id="UP000590749"/>
    </source>
</evidence>
<dbReference type="RefSeq" id="WP_183223111.1">
    <property type="nucleotide sequence ID" value="NZ_BMPW01000019.1"/>
</dbReference>
<sequence>MTTTASAGSDDEPVDWSRFDSYAHRAAQNSCRHFIRCAVDGATRRAVSQMLGYARTVSDGNAIAVTLAQLTGPCSLAPAPPDAEGSPRPAGAKGQTPL</sequence>
<comment type="caution">
    <text evidence="2">The sequence shown here is derived from an EMBL/GenBank/DDBJ whole genome shotgun (WGS) entry which is preliminary data.</text>
</comment>
<feature type="region of interest" description="Disordered" evidence="1">
    <location>
        <begin position="74"/>
        <end position="98"/>
    </location>
</feature>
<dbReference type="AlphaFoldDB" id="A0A7W5FGK7"/>
<organism evidence="2 3">
    <name type="scientific">Actinoplanes campanulatus</name>
    <dbReference type="NCBI Taxonomy" id="113559"/>
    <lineage>
        <taxon>Bacteria</taxon>
        <taxon>Bacillati</taxon>
        <taxon>Actinomycetota</taxon>
        <taxon>Actinomycetes</taxon>
        <taxon>Micromonosporales</taxon>
        <taxon>Micromonosporaceae</taxon>
        <taxon>Actinoplanes</taxon>
    </lineage>
</organism>
<accession>A0A7W5FGK7</accession>
<gene>
    <name evidence="2" type="ORF">FHR83_005402</name>
</gene>
<evidence type="ECO:0000313" key="2">
    <source>
        <dbReference type="EMBL" id="MBB3097718.1"/>
    </source>
</evidence>
<protein>
    <submittedName>
        <fullName evidence="2">Uncharacterized protein</fullName>
    </submittedName>
</protein>
<evidence type="ECO:0000256" key="1">
    <source>
        <dbReference type="SAM" id="MobiDB-lite"/>
    </source>
</evidence>
<dbReference type="Proteomes" id="UP000590749">
    <property type="component" value="Unassembled WGS sequence"/>
</dbReference>
<name>A0A7W5FGK7_9ACTN</name>
<proteinExistence type="predicted"/>
<reference evidence="2 3" key="1">
    <citation type="submission" date="2020-08" db="EMBL/GenBank/DDBJ databases">
        <title>Genomic Encyclopedia of Type Strains, Phase III (KMG-III): the genomes of soil and plant-associated and newly described type strains.</title>
        <authorList>
            <person name="Whitman W."/>
        </authorList>
    </citation>
    <scope>NUCLEOTIDE SEQUENCE [LARGE SCALE GENOMIC DNA]</scope>
    <source>
        <strain evidence="2 3">CECT 3287</strain>
    </source>
</reference>
<keyword evidence="3" id="KW-1185">Reference proteome</keyword>